<dbReference type="HAMAP" id="MF_00922">
    <property type="entry name" value="OM_assembly_BamD"/>
    <property type="match status" value="1"/>
</dbReference>
<evidence type="ECO:0000313" key="5">
    <source>
        <dbReference type="EMBL" id="GAU07869.1"/>
    </source>
</evidence>
<dbReference type="InterPro" id="IPR011990">
    <property type="entry name" value="TPR-like_helical_dom_sf"/>
</dbReference>
<dbReference type="Gene3D" id="1.25.40.10">
    <property type="entry name" value="Tetratricopeptide repeat domain"/>
    <property type="match status" value="1"/>
</dbReference>
<evidence type="ECO:0000313" key="6">
    <source>
        <dbReference type="Proteomes" id="UP000095200"/>
    </source>
</evidence>
<name>A0A194AGG4_9BACT</name>
<dbReference type="STRING" id="1592317.DPF_0568"/>
<keyword evidence="2" id="KW-0472">Membrane</keyword>
<comment type="caution">
    <text evidence="5">The sequence shown here is derived from an EMBL/GenBank/DDBJ whole genome shotgun (WGS) entry which is preliminary data.</text>
</comment>
<reference evidence="6" key="1">
    <citation type="submission" date="2016-06" db="EMBL/GenBank/DDBJ databases">
        <title>Draft genome sequence of Desulfoplanes formicivorans strain Pf12B.</title>
        <authorList>
            <person name="Watanabe M."/>
            <person name="Kojima H."/>
            <person name="Fukui M."/>
        </authorList>
    </citation>
    <scope>NUCLEOTIDE SEQUENCE [LARGE SCALE GENOMIC DNA]</scope>
    <source>
        <strain evidence="6">Pf12B</strain>
    </source>
</reference>
<dbReference type="SUPFAM" id="SSF48452">
    <property type="entry name" value="TPR-like"/>
    <property type="match status" value="1"/>
</dbReference>
<dbReference type="OrthoDB" id="9781894at2"/>
<keyword evidence="1" id="KW-0732">Signal</keyword>
<dbReference type="Pfam" id="PF13525">
    <property type="entry name" value="YfiO"/>
    <property type="match status" value="1"/>
</dbReference>
<dbReference type="NCBIfam" id="TIGR03302">
    <property type="entry name" value="OM_YfiO"/>
    <property type="match status" value="1"/>
</dbReference>
<evidence type="ECO:0000256" key="3">
    <source>
        <dbReference type="ARBA" id="ARBA00023237"/>
    </source>
</evidence>
<dbReference type="CDD" id="cd15830">
    <property type="entry name" value="BamD"/>
    <property type="match status" value="1"/>
</dbReference>
<dbReference type="RefSeq" id="WP_069857372.1">
    <property type="nucleotide sequence ID" value="NZ_BDFE01000008.1"/>
</dbReference>
<proteinExistence type="inferred from homology"/>
<gene>
    <name evidence="5" type="ORF">DPF_0568</name>
</gene>
<evidence type="ECO:0000256" key="1">
    <source>
        <dbReference type="ARBA" id="ARBA00022729"/>
    </source>
</evidence>
<organism evidence="5 6">
    <name type="scientific">Desulfoplanes formicivorans</name>
    <dbReference type="NCBI Taxonomy" id="1592317"/>
    <lineage>
        <taxon>Bacteria</taxon>
        <taxon>Pseudomonadati</taxon>
        <taxon>Thermodesulfobacteriota</taxon>
        <taxon>Desulfovibrionia</taxon>
        <taxon>Desulfovibrionales</taxon>
        <taxon>Desulfoplanaceae</taxon>
        <taxon>Desulfoplanes</taxon>
    </lineage>
</organism>
<evidence type="ECO:0000256" key="2">
    <source>
        <dbReference type="ARBA" id="ARBA00023136"/>
    </source>
</evidence>
<protein>
    <submittedName>
        <fullName evidence="5">Membrane protein</fullName>
    </submittedName>
</protein>
<accession>A0A194AGG4</accession>
<keyword evidence="3" id="KW-0998">Cell outer membrane</keyword>
<dbReference type="InterPro" id="IPR017689">
    <property type="entry name" value="BamD"/>
</dbReference>
<keyword evidence="6" id="KW-1185">Reference proteome</keyword>
<sequence>MVKRCSQLLGLSLLLMLCSGCGVIDYFFLSPPEDTAQELAELGNEAMQAKEYGRAIEVFQKLRDRYPFSPFTTAGELSLADAYFLDEQYRAASETYKEFESLHPRHEAIPYVLLQIGISSYNQFESIDLPQDNIVEALEYFRRVKAEYPGTEYADKADTYILKCKRYIAEHEIFVADFYWRSERYESAWMRYDYVVKHFPELPDIVEYARSRGKQAYIKYQETRSTLVKEREQGSWKQWFDWL</sequence>
<evidence type="ECO:0000259" key="4">
    <source>
        <dbReference type="Pfam" id="PF13525"/>
    </source>
</evidence>
<dbReference type="Proteomes" id="UP000095200">
    <property type="component" value="Unassembled WGS sequence"/>
</dbReference>
<dbReference type="AlphaFoldDB" id="A0A194AGG4"/>
<feature type="domain" description="Outer membrane lipoprotein BamD-like" evidence="4">
    <location>
        <begin position="33"/>
        <end position="204"/>
    </location>
</feature>
<dbReference type="InterPro" id="IPR039565">
    <property type="entry name" value="BamD-like"/>
</dbReference>
<dbReference type="EMBL" id="BDFE01000008">
    <property type="protein sequence ID" value="GAU07869.1"/>
    <property type="molecule type" value="Genomic_DNA"/>
</dbReference>